<dbReference type="PANTHER" id="PTHR46577">
    <property type="entry name" value="HTH-TYPE TRANSCRIPTIONAL REGULATORY PROTEIN GABR"/>
    <property type="match status" value="1"/>
</dbReference>
<dbReference type="RefSeq" id="WP_284313153.1">
    <property type="nucleotide sequence ID" value="NZ_BSPC01000026.1"/>
</dbReference>
<dbReference type="InterPro" id="IPR051446">
    <property type="entry name" value="HTH_trans_reg/aminotransferase"/>
</dbReference>
<dbReference type="CDD" id="cd07377">
    <property type="entry name" value="WHTH_GntR"/>
    <property type="match status" value="1"/>
</dbReference>
<evidence type="ECO:0000256" key="2">
    <source>
        <dbReference type="ARBA" id="ARBA00022898"/>
    </source>
</evidence>
<keyword evidence="4" id="KW-0238">DNA-binding</keyword>
<dbReference type="PRINTS" id="PR00035">
    <property type="entry name" value="HTHGNTR"/>
</dbReference>
<dbReference type="InterPro" id="IPR004839">
    <property type="entry name" value="Aminotransferase_I/II_large"/>
</dbReference>
<dbReference type="InterPro" id="IPR015421">
    <property type="entry name" value="PyrdxlP-dep_Trfase_major"/>
</dbReference>
<keyword evidence="2" id="KW-0663">Pyridoxal phosphate</keyword>
<evidence type="ECO:0000313" key="7">
    <source>
        <dbReference type="EMBL" id="GLS20065.1"/>
    </source>
</evidence>
<dbReference type="InterPro" id="IPR036388">
    <property type="entry name" value="WH-like_DNA-bd_sf"/>
</dbReference>
<dbReference type="InterPro" id="IPR015422">
    <property type="entry name" value="PyrdxlP-dep_Trfase_small"/>
</dbReference>
<comment type="caution">
    <text evidence="7">The sequence shown here is derived from an EMBL/GenBank/DDBJ whole genome shotgun (WGS) entry which is preliminary data.</text>
</comment>
<keyword evidence="8" id="KW-1185">Reference proteome</keyword>
<keyword evidence="5" id="KW-0804">Transcription</keyword>
<comment type="similarity">
    <text evidence="1">In the C-terminal section; belongs to the class-I pyridoxal-phosphate-dependent aminotransferase family.</text>
</comment>
<dbReference type="SUPFAM" id="SSF46785">
    <property type="entry name" value="Winged helix' DNA-binding domain"/>
    <property type="match status" value="1"/>
</dbReference>
<organism evidence="7 8">
    <name type="scientific">Labrys miyagiensis</name>
    <dbReference type="NCBI Taxonomy" id="346912"/>
    <lineage>
        <taxon>Bacteria</taxon>
        <taxon>Pseudomonadati</taxon>
        <taxon>Pseudomonadota</taxon>
        <taxon>Alphaproteobacteria</taxon>
        <taxon>Hyphomicrobiales</taxon>
        <taxon>Xanthobacteraceae</taxon>
        <taxon>Labrys</taxon>
    </lineage>
</organism>
<keyword evidence="3" id="KW-0805">Transcription regulation</keyword>
<dbReference type="InterPro" id="IPR036390">
    <property type="entry name" value="WH_DNA-bd_sf"/>
</dbReference>
<dbReference type="Pfam" id="PF00392">
    <property type="entry name" value="GntR"/>
    <property type="match status" value="1"/>
</dbReference>
<dbReference type="Gene3D" id="3.40.640.10">
    <property type="entry name" value="Type I PLP-dependent aspartate aminotransferase-like (Major domain)"/>
    <property type="match status" value="1"/>
</dbReference>
<dbReference type="InterPro" id="IPR000524">
    <property type="entry name" value="Tscrpt_reg_HTH_GntR"/>
</dbReference>
<dbReference type="EMBL" id="BSPC01000026">
    <property type="protein sequence ID" value="GLS20065.1"/>
    <property type="molecule type" value="Genomic_DNA"/>
</dbReference>
<evidence type="ECO:0000313" key="8">
    <source>
        <dbReference type="Proteomes" id="UP001156882"/>
    </source>
</evidence>
<name>A0ABQ6CMG6_9HYPH</name>
<dbReference type="SUPFAM" id="SSF53383">
    <property type="entry name" value="PLP-dependent transferases"/>
    <property type="match status" value="1"/>
</dbReference>
<dbReference type="PANTHER" id="PTHR46577:SF2">
    <property type="entry name" value="TRANSCRIPTIONAL REGULATORY PROTEIN"/>
    <property type="match status" value="1"/>
</dbReference>
<dbReference type="CDD" id="cd00609">
    <property type="entry name" value="AAT_like"/>
    <property type="match status" value="1"/>
</dbReference>
<protein>
    <submittedName>
        <fullName evidence="7">GntR family transcriptional regulator</fullName>
    </submittedName>
</protein>
<dbReference type="SMART" id="SM00345">
    <property type="entry name" value="HTH_GNTR"/>
    <property type="match status" value="1"/>
</dbReference>
<dbReference type="Gene3D" id="3.90.1150.10">
    <property type="entry name" value="Aspartate Aminotransferase, domain 1"/>
    <property type="match status" value="1"/>
</dbReference>
<evidence type="ECO:0000256" key="4">
    <source>
        <dbReference type="ARBA" id="ARBA00023125"/>
    </source>
</evidence>
<gene>
    <name evidence="7" type="ORF">GCM10007874_30820</name>
</gene>
<evidence type="ECO:0000256" key="1">
    <source>
        <dbReference type="ARBA" id="ARBA00005384"/>
    </source>
</evidence>
<dbReference type="Pfam" id="PF00155">
    <property type="entry name" value="Aminotran_1_2"/>
    <property type="match status" value="1"/>
</dbReference>
<proteinExistence type="inferred from homology"/>
<dbReference type="Proteomes" id="UP001156882">
    <property type="component" value="Unassembled WGS sequence"/>
</dbReference>
<dbReference type="PROSITE" id="PS50949">
    <property type="entry name" value="HTH_GNTR"/>
    <property type="match status" value="1"/>
</dbReference>
<dbReference type="InterPro" id="IPR015424">
    <property type="entry name" value="PyrdxlP-dep_Trfase"/>
</dbReference>
<dbReference type="Gene3D" id="1.10.10.10">
    <property type="entry name" value="Winged helix-like DNA-binding domain superfamily/Winged helix DNA-binding domain"/>
    <property type="match status" value="1"/>
</dbReference>
<accession>A0ABQ6CMG6</accession>
<sequence>MLDQTKAGTLIERAIAEIRRLAAAAPGVRLPSIRRLAERQQVSKSTIVEAYDRLAAEGVVEARPGSGFFATARAKPFALSENTPKLDRAIDPLWIYRQALTPRAGVLHPGCGWLPDSWLPADIIRRGLRAVARDEGANLSAYSLPQGFWPLREHLARRLVERGLAVEPSSILLTDSGSRAIDLVCRFLLEPGDAVLVDDPCYFNFQAMLQAQRARIIGVPYTPHGPDLDRFASLCAEHRPRLYLTTAVLHNPTGATVSVGTAHRLLKLAEQHDLILVEDAIFTDFEARPSPGLAALDGFERVIHLGSFSKTLTAALRCGYVVARADWIEGLTDLALATGIGCSDIAAQTTFRLLTDGSYRRHLEALRPRLAKAMAATSDRLQRLGLTLWTEPEAGMFLWVELPEGLDSATLAMRALEQDVVLAPGNIFSVSQNASRFLRFNVAQSGDKRLFDVLGDILGSEASQPASADFTR</sequence>
<evidence type="ECO:0000259" key="6">
    <source>
        <dbReference type="PROSITE" id="PS50949"/>
    </source>
</evidence>
<reference evidence="8" key="1">
    <citation type="journal article" date="2019" name="Int. J. Syst. Evol. Microbiol.">
        <title>The Global Catalogue of Microorganisms (GCM) 10K type strain sequencing project: providing services to taxonomists for standard genome sequencing and annotation.</title>
        <authorList>
            <consortium name="The Broad Institute Genomics Platform"/>
            <consortium name="The Broad Institute Genome Sequencing Center for Infectious Disease"/>
            <person name="Wu L."/>
            <person name="Ma J."/>
        </authorList>
    </citation>
    <scope>NUCLEOTIDE SEQUENCE [LARGE SCALE GENOMIC DNA]</scope>
    <source>
        <strain evidence="8">NBRC 101365</strain>
    </source>
</reference>
<feature type="domain" description="HTH gntR-type" evidence="6">
    <location>
        <begin position="5"/>
        <end position="73"/>
    </location>
</feature>
<evidence type="ECO:0000256" key="3">
    <source>
        <dbReference type="ARBA" id="ARBA00023015"/>
    </source>
</evidence>
<evidence type="ECO:0000256" key="5">
    <source>
        <dbReference type="ARBA" id="ARBA00023163"/>
    </source>
</evidence>